<proteinExistence type="predicted"/>
<accession>A0ABQ9YCP8</accession>
<sequence>MNQTLLSLESQFRQKSDHISDLFRKIEHENIAKPREENSVHLHKKIHALKKKSEDLGRRQTQISEKKETLFELFGLDMELLSHGITALYQVIGVGEPDDVRRDREDRIAEIMSLIQPDNG</sequence>
<evidence type="ECO:0000313" key="2">
    <source>
        <dbReference type="Proteomes" id="UP001281761"/>
    </source>
</evidence>
<reference evidence="1 2" key="1">
    <citation type="journal article" date="2022" name="bioRxiv">
        <title>Genomics of Preaxostyla Flagellates Illuminates Evolutionary Transitions and the Path Towards Mitochondrial Loss.</title>
        <authorList>
            <person name="Novak L.V.F."/>
            <person name="Treitli S.C."/>
            <person name="Pyrih J."/>
            <person name="Halakuc P."/>
            <person name="Pipaliya S.V."/>
            <person name="Vacek V."/>
            <person name="Brzon O."/>
            <person name="Soukal P."/>
            <person name="Eme L."/>
            <person name="Dacks J.B."/>
            <person name="Karnkowska A."/>
            <person name="Elias M."/>
            <person name="Hampl V."/>
        </authorList>
    </citation>
    <scope>NUCLEOTIDE SEQUENCE [LARGE SCALE GENOMIC DNA]</scope>
    <source>
        <strain evidence="1">NAU3</strain>
        <tissue evidence="1">Gut</tissue>
    </source>
</reference>
<comment type="caution">
    <text evidence="1">The sequence shown here is derived from an EMBL/GenBank/DDBJ whole genome shotgun (WGS) entry which is preliminary data.</text>
</comment>
<dbReference type="EMBL" id="JARBJD010000016">
    <property type="protein sequence ID" value="KAK2961475.1"/>
    <property type="molecule type" value="Genomic_DNA"/>
</dbReference>
<name>A0ABQ9YCP8_9EUKA</name>
<dbReference type="Proteomes" id="UP001281761">
    <property type="component" value="Unassembled WGS sequence"/>
</dbReference>
<organism evidence="1 2">
    <name type="scientific">Blattamonas nauphoetae</name>
    <dbReference type="NCBI Taxonomy" id="2049346"/>
    <lineage>
        <taxon>Eukaryota</taxon>
        <taxon>Metamonada</taxon>
        <taxon>Preaxostyla</taxon>
        <taxon>Oxymonadida</taxon>
        <taxon>Blattamonas</taxon>
    </lineage>
</organism>
<keyword evidence="2" id="KW-1185">Reference proteome</keyword>
<protein>
    <submittedName>
        <fullName evidence="1">Uncharacterized protein</fullName>
    </submittedName>
</protein>
<gene>
    <name evidence="1" type="ORF">BLNAU_3597</name>
</gene>
<evidence type="ECO:0000313" key="1">
    <source>
        <dbReference type="EMBL" id="KAK2961475.1"/>
    </source>
</evidence>